<evidence type="ECO:0000313" key="1">
    <source>
        <dbReference type="EMBL" id="HIU24017.1"/>
    </source>
</evidence>
<dbReference type="Gene3D" id="3.40.50.1820">
    <property type="entry name" value="alpha/beta hydrolase"/>
    <property type="match status" value="1"/>
</dbReference>
<name>A0A9D1HXA4_9ACTN</name>
<reference evidence="1" key="2">
    <citation type="journal article" date="2021" name="PeerJ">
        <title>Extensive microbial diversity within the chicken gut microbiome revealed by metagenomics and culture.</title>
        <authorList>
            <person name="Gilroy R."/>
            <person name="Ravi A."/>
            <person name="Getino M."/>
            <person name="Pursley I."/>
            <person name="Horton D.L."/>
            <person name="Alikhan N.F."/>
            <person name="Baker D."/>
            <person name="Gharbi K."/>
            <person name="Hall N."/>
            <person name="Watson M."/>
            <person name="Adriaenssens E.M."/>
            <person name="Foster-Nyarko E."/>
            <person name="Jarju S."/>
            <person name="Secka A."/>
            <person name="Antonio M."/>
            <person name="Oren A."/>
            <person name="Chaudhuri R.R."/>
            <person name="La Ragione R."/>
            <person name="Hildebrand F."/>
            <person name="Pallen M.J."/>
        </authorList>
    </citation>
    <scope>NUCLEOTIDE SEQUENCE</scope>
    <source>
        <strain evidence="1">ChiHjej12B11-29160</strain>
    </source>
</reference>
<protein>
    <recommendedName>
        <fullName evidence="3">Serine aminopeptidase S33 domain-containing protein</fullName>
    </recommendedName>
</protein>
<dbReference type="Proteomes" id="UP000824078">
    <property type="component" value="Unassembled WGS sequence"/>
</dbReference>
<dbReference type="AlphaFoldDB" id="A0A9D1HXA4"/>
<comment type="caution">
    <text evidence="1">The sequence shown here is derived from an EMBL/GenBank/DDBJ whole genome shotgun (WGS) entry which is preliminary data.</text>
</comment>
<organism evidence="1 2">
    <name type="scientific">Candidatus Coprovicinus avistercoris</name>
    <dbReference type="NCBI Taxonomy" id="2840754"/>
    <lineage>
        <taxon>Bacteria</taxon>
        <taxon>Bacillati</taxon>
        <taxon>Actinomycetota</taxon>
        <taxon>Coriobacteriia</taxon>
        <taxon>Coriobacteriales</taxon>
        <taxon>Coriobacteriaceae</taxon>
        <taxon>Coriobacteriaceae incertae sedis</taxon>
        <taxon>Candidatus Coprovicinus</taxon>
    </lineage>
</organism>
<reference evidence="1" key="1">
    <citation type="submission" date="2020-10" db="EMBL/GenBank/DDBJ databases">
        <authorList>
            <person name="Gilroy R."/>
        </authorList>
    </citation>
    <scope>NUCLEOTIDE SEQUENCE</scope>
    <source>
        <strain evidence="1">ChiHjej12B11-29160</strain>
    </source>
</reference>
<dbReference type="SUPFAM" id="SSF53474">
    <property type="entry name" value="alpha/beta-Hydrolases"/>
    <property type="match status" value="1"/>
</dbReference>
<gene>
    <name evidence="1" type="ORF">IAD17_03765</name>
</gene>
<evidence type="ECO:0000313" key="2">
    <source>
        <dbReference type="Proteomes" id="UP000824078"/>
    </source>
</evidence>
<sequence length="193" mass="21103">MSEAKYHEHYMWSLHADKSKVFGVLNLPVEGEDFRQGFEFPVVVCGHDIHADNTQLKVVTDTLASSRIVSYAIDLRGGGDSVKSDQMADGSEATVKTAADDLACAADLMLSEPFCDKAELFLCGCGLSAEAALTEANRNQAKYRGVIVLDAPEQTSHAPEGMAVLHASLRDSQISEKVRDFVNDVIRNRWKQA</sequence>
<dbReference type="EMBL" id="DVMQ01000013">
    <property type="protein sequence ID" value="HIU24017.1"/>
    <property type="molecule type" value="Genomic_DNA"/>
</dbReference>
<dbReference type="InterPro" id="IPR029058">
    <property type="entry name" value="AB_hydrolase_fold"/>
</dbReference>
<evidence type="ECO:0008006" key="3">
    <source>
        <dbReference type="Google" id="ProtNLM"/>
    </source>
</evidence>
<proteinExistence type="predicted"/>
<accession>A0A9D1HXA4</accession>